<dbReference type="Pfam" id="PF04773">
    <property type="entry name" value="FecR"/>
    <property type="match status" value="1"/>
</dbReference>
<dbReference type="EMBL" id="JBBYHS010000002">
    <property type="protein sequence ID" value="MEL1252454.1"/>
    <property type="molecule type" value="Genomic_DNA"/>
</dbReference>
<dbReference type="Gene3D" id="3.55.50.30">
    <property type="match status" value="1"/>
</dbReference>
<gene>
    <name evidence="3" type="ORF">AAEO57_01595</name>
</gene>
<reference evidence="3 4" key="1">
    <citation type="submission" date="2024-04" db="EMBL/GenBank/DDBJ databases">
        <title>Flavobacterium sp. DGU38 16S ribosomal RNA gene Genome sequencing and assembly.</title>
        <authorList>
            <person name="Park S."/>
        </authorList>
    </citation>
    <scope>NUCLEOTIDE SEQUENCE [LARGE SCALE GENOMIC DNA]</scope>
    <source>
        <strain evidence="3 4">DGU38</strain>
    </source>
</reference>
<keyword evidence="4" id="KW-1185">Reference proteome</keyword>
<sequence length="385" mass="43356">MTTLNKLYELSRQIALSLVKEKDPEELKETDLFEQTDKDYIFENITNPEKRRQRQLLSQQIDKKRGWENIQKAIGAPVDKTPIWKYGKYAAAAVIVLGTLFYFALDSTNKIETTVASAKPAIVPGTDKATLVLGNGQTIVLGNGNAYKGNGVTTNDKSVTYSDNNAAIEYNYLTIPRAGQFSLLLADGTKVRLNSETQLKFPNHFIDGKPRFVELVYGEAYFEVSPSSAHKGSHFNVKTKGQNVEVLGTQFNIKAYKDEDNLITTLKEGKVAIDYANKKEELRPGEQSVVNSVTSSLRITPANLDTELAWINGQFVFNDLTLKDIVKVLSRWYDVDFIIKGETIKSEKFKGQFSKNQNLEVILELIKTTNQIKSYEIKEKTVIFK</sequence>
<dbReference type="Proteomes" id="UP001485226">
    <property type="component" value="Unassembled WGS sequence"/>
</dbReference>
<name>A0ABU9IJ32_9FLAO</name>
<dbReference type="PANTHER" id="PTHR30273:SF2">
    <property type="entry name" value="PROTEIN FECR"/>
    <property type="match status" value="1"/>
</dbReference>
<evidence type="ECO:0000313" key="4">
    <source>
        <dbReference type="Proteomes" id="UP001485226"/>
    </source>
</evidence>
<evidence type="ECO:0000313" key="3">
    <source>
        <dbReference type="EMBL" id="MEL1252454.1"/>
    </source>
</evidence>
<protein>
    <submittedName>
        <fullName evidence="3">FecR domain-containing protein</fullName>
    </submittedName>
</protein>
<dbReference type="PANTHER" id="PTHR30273">
    <property type="entry name" value="PERIPLASMIC SIGNAL SENSOR AND SIGMA FACTOR ACTIVATOR FECR-RELATED"/>
    <property type="match status" value="1"/>
</dbReference>
<feature type="domain" description="Protein FecR C-terminal" evidence="2">
    <location>
        <begin position="314"/>
        <end position="383"/>
    </location>
</feature>
<dbReference type="InterPro" id="IPR032508">
    <property type="entry name" value="FecR_C"/>
</dbReference>
<evidence type="ECO:0000259" key="2">
    <source>
        <dbReference type="Pfam" id="PF16344"/>
    </source>
</evidence>
<dbReference type="InterPro" id="IPR012373">
    <property type="entry name" value="Ferrdict_sens_TM"/>
</dbReference>
<feature type="domain" description="FecR protein" evidence="1">
    <location>
        <begin position="178"/>
        <end position="271"/>
    </location>
</feature>
<accession>A0ABU9IJ32</accession>
<organism evidence="3 4">
    <name type="scientific">Flavobacterium calami</name>
    <dbReference type="NCBI Taxonomy" id="3139144"/>
    <lineage>
        <taxon>Bacteria</taxon>
        <taxon>Pseudomonadati</taxon>
        <taxon>Bacteroidota</taxon>
        <taxon>Flavobacteriia</taxon>
        <taxon>Flavobacteriales</taxon>
        <taxon>Flavobacteriaceae</taxon>
        <taxon>Flavobacterium</taxon>
    </lineage>
</organism>
<dbReference type="InterPro" id="IPR006860">
    <property type="entry name" value="FecR"/>
</dbReference>
<evidence type="ECO:0000259" key="1">
    <source>
        <dbReference type="Pfam" id="PF04773"/>
    </source>
</evidence>
<dbReference type="Pfam" id="PF16344">
    <property type="entry name" value="FecR_C"/>
    <property type="match status" value="1"/>
</dbReference>
<proteinExistence type="predicted"/>
<dbReference type="Gene3D" id="2.60.120.1440">
    <property type="match status" value="1"/>
</dbReference>
<dbReference type="RefSeq" id="WP_341688849.1">
    <property type="nucleotide sequence ID" value="NZ_JBBYHS010000002.1"/>
</dbReference>
<comment type="caution">
    <text evidence="3">The sequence shown here is derived from an EMBL/GenBank/DDBJ whole genome shotgun (WGS) entry which is preliminary data.</text>
</comment>